<gene>
    <name evidence="1" type="ORF">AG4045_012288</name>
</gene>
<keyword evidence="2" id="KW-1185">Reference proteome</keyword>
<protein>
    <submittedName>
        <fullName evidence="1">Uncharacterized protein</fullName>
    </submittedName>
</protein>
<dbReference type="EMBL" id="WRXP01000197">
    <property type="protein sequence ID" value="KAF1002921.1"/>
    <property type="molecule type" value="Genomic_DNA"/>
</dbReference>
<accession>A0A6L5BB50</accession>
<sequence>MAATYTVHISIKNNVMYKALHAFWKLYQGNVHISTLYMLRSKEAPGNVVPNTVEVALYPKKISQIITKQKFLLVILADKFTDRWSAGTELNQNILALLQDQFCLCILECSNS</sequence>
<dbReference type="Proteomes" id="UP000593563">
    <property type="component" value="Unassembled WGS sequence"/>
</dbReference>
<name>A0A6L5BB50_APIGR</name>
<organism evidence="1 2">
    <name type="scientific">Apium graveolens</name>
    <name type="common">Celery</name>
    <dbReference type="NCBI Taxonomy" id="4045"/>
    <lineage>
        <taxon>Eukaryota</taxon>
        <taxon>Viridiplantae</taxon>
        <taxon>Streptophyta</taxon>
        <taxon>Embryophyta</taxon>
        <taxon>Tracheophyta</taxon>
        <taxon>Spermatophyta</taxon>
        <taxon>Magnoliopsida</taxon>
        <taxon>eudicotyledons</taxon>
        <taxon>Gunneridae</taxon>
        <taxon>Pentapetalae</taxon>
        <taxon>asterids</taxon>
        <taxon>campanulids</taxon>
        <taxon>Apiales</taxon>
        <taxon>Apiaceae</taxon>
        <taxon>Apioideae</taxon>
        <taxon>apioid superclade</taxon>
        <taxon>Apieae</taxon>
        <taxon>Apium</taxon>
    </lineage>
</organism>
<comment type="caution">
    <text evidence="1">The sequence shown here is derived from an EMBL/GenBank/DDBJ whole genome shotgun (WGS) entry which is preliminary data.</text>
</comment>
<evidence type="ECO:0000313" key="2">
    <source>
        <dbReference type="Proteomes" id="UP000593563"/>
    </source>
</evidence>
<proteinExistence type="predicted"/>
<reference evidence="1" key="1">
    <citation type="submission" date="2020-01" db="EMBL/GenBank/DDBJ databases">
        <title>The Celery Genome Sequence Reveals Sequential Paleo-tetraploidization, Resistance Gene Elimination, Karyotype Evolution, and Functional Innovation in Apiales.</title>
        <authorList>
            <person name="Song X."/>
        </authorList>
    </citation>
    <scope>NUCLEOTIDE SEQUENCE</scope>
    <source>
        <tissue evidence="1">Leaf</tissue>
    </source>
</reference>
<evidence type="ECO:0000313" key="1">
    <source>
        <dbReference type="EMBL" id="KAF1002921.1"/>
    </source>
</evidence>
<dbReference type="AlphaFoldDB" id="A0A6L5BB50"/>